<evidence type="ECO:0000313" key="1">
    <source>
        <dbReference type="EMBL" id="GED66601.1"/>
    </source>
</evidence>
<dbReference type="EMBL" id="BJON01000002">
    <property type="protein sequence ID" value="GED66601.1"/>
    <property type="molecule type" value="Genomic_DNA"/>
</dbReference>
<name>A0ABQ0TF92_9BACL</name>
<protein>
    <submittedName>
        <fullName evidence="1">Stage V sporulation protein AE</fullName>
    </submittedName>
</protein>
<proteinExistence type="predicted"/>
<sequence>MATVKDGGGDMDEERRRVILVTDGDHVAQKVLEMIAREIGGRCISLSAGNPTPLRGHQMVELIKMAAYDPVIVMFDDNGDFGKGQGEKAIEYVVKHPDIEVIGAIAVASNTRWVQGARVAYSVNNEGQVVTEAVDKDGNASPELVNRIYGDTVDILNALHVPNLIGIGDIGKMLGKDSLQKGSPITKKAVQWILERSDPNGTGNGKTAPHLGPN</sequence>
<gene>
    <name evidence="1" type="primary">spoVAE</name>
    <name evidence="1" type="ORF">BRE01_03030</name>
</gene>
<accession>A0ABQ0TF92</accession>
<reference evidence="1 2" key="1">
    <citation type="submission" date="2019-06" db="EMBL/GenBank/DDBJ databases">
        <title>Whole genome shotgun sequence of Brevibacillus reuszeri NBRC 15719.</title>
        <authorList>
            <person name="Hosoyama A."/>
            <person name="Uohara A."/>
            <person name="Ohji S."/>
            <person name="Ichikawa N."/>
        </authorList>
    </citation>
    <scope>NUCLEOTIDE SEQUENCE [LARGE SCALE GENOMIC DNA]</scope>
    <source>
        <strain evidence="1 2">NBRC 15719</strain>
    </source>
</reference>
<comment type="caution">
    <text evidence="1">The sequence shown here is derived from an EMBL/GenBank/DDBJ whole genome shotgun (WGS) entry which is preliminary data.</text>
</comment>
<dbReference type="Pfam" id="PF14097">
    <property type="entry name" value="SpoVAE"/>
    <property type="match status" value="1"/>
</dbReference>
<organism evidence="1 2">
    <name type="scientific">Brevibacillus reuszeri</name>
    <dbReference type="NCBI Taxonomy" id="54915"/>
    <lineage>
        <taxon>Bacteria</taxon>
        <taxon>Bacillati</taxon>
        <taxon>Bacillota</taxon>
        <taxon>Bacilli</taxon>
        <taxon>Bacillales</taxon>
        <taxon>Paenibacillaceae</taxon>
        <taxon>Brevibacillus</taxon>
    </lineage>
</organism>
<dbReference type="InterPro" id="IPR025914">
    <property type="entry name" value="SpoVAE"/>
</dbReference>
<dbReference type="Proteomes" id="UP000319578">
    <property type="component" value="Unassembled WGS sequence"/>
</dbReference>
<evidence type="ECO:0000313" key="2">
    <source>
        <dbReference type="Proteomes" id="UP000319578"/>
    </source>
</evidence>
<keyword evidence="2" id="KW-1185">Reference proteome</keyword>